<evidence type="ECO:0000256" key="1">
    <source>
        <dbReference type="SAM" id="MobiDB-lite"/>
    </source>
</evidence>
<dbReference type="KEGG" id="bfz:BAU07_05375"/>
<accession>A0A193GAY2</accession>
<dbReference type="EMBL" id="CP016172">
    <property type="protein sequence ID" value="ANN76626.1"/>
    <property type="molecule type" value="Genomic_DNA"/>
</dbReference>
<evidence type="ECO:0000256" key="2">
    <source>
        <dbReference type="SAM" id="SignalP"/>
    </source>
</evidence>
<dbReference type="STRING" id="463014.BAU07_05375"/>
<dbReference type="InterPro" id="IPR012347">
    <property type="entry name" value="Ferritin-like"/>
</dbReference>
<evidence type="ECO:0000313" key="4">
    <source>
        <dbReference type="EMBL" id="ANN76626.1"/>
    </source>
</evidence>
<evidence type="ECO:0000313" key="5">
    <source>
        <dbReference type="Proteomes" id="UP000091926"/>
    </source>
</evidence>
<name>A0A193GAY2_9BORD</name>
<dbReference type="RefSeq" id="WP_066654783.1">
    <property type="nucleotide sequence ID" value="NZ_CBCSCL010000016.1"/>
</dbReference>
<dbReference type="Gene3D" id="1.20.1260.10">
    <property type="match status" value="1"/>
</dbReference>
<feature type="region of interest" description="Disordered" evidence="1">
    <location>
        <begin position="172"/>
        <end position="216"/>
    </location>
</feature>
<dbReference type="AlphaFoldDB" id="A0A193GAY2"/>
<sequence>MNHFKKAVLAASLLGMVAMAGAAVGQAADISRGDREFLRQAAQANTFESEASLWVQRNGEQDEVKRYAGLMIQDHATVARQLKELAAAKGVELPAELPPAQARILKELRSENGTRLDRSYADKVAVAAHKDAVELFSDANQKARDPEIKAFAQQTLPSLKAHLDEGIALQKSVAASGQASPPERAAPNATVPGGVSPASREAPPSLLPGDKGAPTR</sequence>
<dbReference type="Pfam" id="PF13628">
    <property type="entry name" value="DUF4142"/>
    <property type="match status" value="1"/>
</dbReference>
<feature type="chain" id="PRO_5008258814" description="DUF4142 domain-containing protein" evidence="2">
    <location>
        <begin position="23"/>
        <end position="216"/>
    </location>
</feature>
<dbReference type="Proteomes" id="UP000091926">
    <property type="component" value="Chromosome"/>
</dbReference>
<proteinExistence type="predicted"/>
<dbReference type="PANTHER" id="PTHR38593:SF1">
    <property type="entry name" value="BLR2558 PROTEIN"/>
    <property type="match status" value="1"/>
</dbReference>
<dbReference type="OrthoDB" id="118677at2"/>
<protein>
    <recommendedName>
        <fullName evidence="3">DUF4142 domain-containing protein</fullName>
    </recommendedName>
</protein>
<evidence type="ECO:0000259" key="3">
    <source>
        <dbReference type="Pfam" id="PF13628"/>
    </source>
</evidence>
<gene>
    <name evidence="4" type="ORF">BAU07_05375</name>
</gene>
<feature type="domain" description="DUF4142" evidence="3">
    <location>
        <begin position="34"/>
        <end position="166"/>
    </location>
</feature>
<organism evidence="4 5">
    <name type="scientific">Bordetella flabilis</name>
    <dbReference type="NCBI Taxonomy" id="463014"/>
    <lineage>
        <taxon>Bacteria</taxon>
        <taxon>Pseudomonadati</taxon>
        <taxon>Pseudomonadota</taxon>
        <taxon>Betaproteobacteria</taxon>
        <taxon>Burkholderiales</taxon>
        <taxon>Alcaligenaceae</taxon>
        <taxon>Bordetella</taxon>
    </lineage>
</organism>
<keyword evidence="5" id="KW-1185">Reference proteome</keyword>
<keyword evidence="2" id="KW-0732">Signal</keyword>
<dbReference type="InterPro" id="IPR025419">
    <property type="entry name" value="DUF4142"/>
</dbReference>
<feature type="signal peptide" evidence="2">
    <location>
        <begin position="1"/>
        <end position="22"/>
    </location>
</feature>
<dbReference type="PANTHER" id="PTHR38593">
    <property type="entry name" value="BLR2558 PROTEIN"/>
    <property type="match status" value="1"/>
</dbReference>
<reference evidence="4 5" key="1">
    <citation type="submission" date="2016-06" db="EMBL/GenBank/DDBJ databases">
        <title>Complete genome sequences of Bordetella bronchialis and Bordetella flabilis.</title>
        <authorList>
            <person name="LiPuma J.J."/>
            <person name="Spilker T."/>
        </authorList>
    </citation>
    <scope>NUCLEOTIDE SEQUENCE [LARGE SCALE GENOMIC DNA]</scope>
    <source>
        <strain evidence="4 5">AU10664</strain>
    </source>
</reference>